<feature type="transmembrane region" description="Helical" evidence="4">
    <location>
        <begin position="100"/>
        <end position="122"/>
    </location>
</feature>
<dbReference type="Proteomes" id="UP000265882">
    <property type="component" value="Unassembled WGS sequence"/>
</dbReference>
<feature type="repeat" description="ANK" evidence="3">
    <location>
        <begin position="183"/>
        <end position="209"/>
    </location>
</feature>
<comment type="caution">
    <text evidence="5">The sequence shown here is derived from an EMBL/GenBank/DDBJ whole genome shotgun (WGS) entry which is preliminary data.</text>
</comment>
<evidence type="ECO:0000256" key="3">
    <source>
        <dbReference type="PROSITE-ProRule" id="PRU00023"/>
    </source>
</evidence>
<dbReference type="Gene3D" id="1.25.40.20">
    <property type="entry name" value="Ankyrin repeat-containing domain"/>
    <property type="match status" value="2"/>
</dbReference>
<organism evidence="5 6">
    <name type="scientific">Abyssobacteria bacterium (strain SURF_5)</name>
    <dbReference type="NCBI Taxonomy" id="2093360"/>
    <lineage>
        <taxon>Bacteria</taxon>
        <taxon>Pseudomonadati</taxon>
        <taxon>Candidatus Hydrogenedentota</taxon>
        <taxon>Candidatus Abyssobacteria</taxon>
    </lineage>
</organism>
<keyword evidence="2 3" id="KW-0040">ANK repeat</keyword>
<dbReference type="PRINTS" id="PR01415">
    <property type="entry name" value="ANKYRIN"/>
</dbReference>
<feature type="repeat" description="ANK" evidence="3">
    <location>
        <begin position="348"/>
        <end position="380"/>
    </location>
</feature>
<dbReference type="PANTHER" id="PTHR24173">
    <property type="entry name" value="ANKYRIN REPEAT CONTAINING"/>
    <property type="match status" value="1"/>
</dbReference>
<keyword evidence="4" id="KW-0812">Transmembrane</keyword>
<feature type="repeat" description="ANK" evidence="3">
    <location>
        <begin position="315"/>
        <end position="347"/>
    </location>
</feature>
<keyword evidence="4" id="KW-1133">Transmembrane helix</keyword>
<reference evidence="5 6" key="1">
    <citation type="journal article" date="2017" name="ISME J.">
        <title>Energy and carbon metabolisms in a deep terrestrial subsurface fluid microbial community.</title>
        <authorList>
            <person name="Momper L."/>
            <person name="Jungbluth S.P."/>
            <person name="Lee M.D."/>
            <person name="Amend J.P."/>
        </authorList>
    </citation>
    <scope>NUCLEOTIDE SEQUENCE [LARGE SCALE GENOMIC DNA]</scope>
    <source>
        <strain evidence="5">SURF_5</strain>
    </source>
</reference>
<dbReference type="SUPFAM" id="SSF48403">
    <property type="entry name" value="Ankyrin repeat"/>
    <property type="match status" value="1"/>
</dbReference>
<feature type="repeat" description="ANK" evidence="3">
    <location>
        <begin position="282"/>
        <end position="314"/>
    </location>
</feature>
<feature type="repeat" description="ANK" evidence="3">
    <location>
        <begin position="254"/>
        <end position="281"/>
    </location>
</feature>
<evidence type="ECO:0000256" key="1">
    <source>
        <dbReference type="ARBA" id="ARBA00022737"/>
    </source>
</evidence>
<dbReference type="PROSITE" id="PS50297">
    <property type="entry name" value="ANK_REP_REGION"/>
    <property type="match status" value="4"/>
</dbReference>
<sequence length="408" mass="44586">MLCGRFKVREQGSERRLMFWPPRWMSCSHRDRGKPTDETIKMKKRSALATVFTFLSLILGVAGVLCLTLLLIGFFIVTDYRSSPWFWAIARITVSFPFKLVLQVLLGSSLILGLLAVVTAWLKHARKGLPVTALALAGIEIGAILIASSRFAQHSPLYSAYLNFISSAPQQNRAYTKTVTAYRTTTPLHQAAEAGKVEEVRRLLREGADPFEKCAPGWTAGGLAIKNGHYETVQALIEESPKVANDKDYLGGLLHVCVGQNNLQIAKLLIDNGANLDVTTPDGWTPLMNAAQKGHEEIAELLIDKGANVDPLHPEGLGPLMVATYWGRMNLVTKLLDNGANINVRTFEGATPLMSACSVGNTEMVDLLISRGADLNIRDKNGHTAMAWAAHGGYIDLVRSLQQIGAKE</sequence>
<feature type="transmembrane region" description="Helical" evidence="4">
    <location>
        <begin position="129"/>
        <end position="147"/>
    </location>
</feature>
<evidence type="ECO:0000256" key="4">
    <source>
        <dbReference type="SAM" id="Phobius"/>
    </source>
</evidence>
<dbReference type="SMART" id="SM00248">
    <property type="entry name" value="ANK"/>
    <property type="match status" value="7"/>
</dbReference>
<accession>A0A3A4N781</accession>
<dbReference type="InterPro" id="IPR036770">
    <property type="entry name" value="Ankyrin_rpt-contain_sf"/>
</dbReference>
<gene>
    <name evidence="5" type="ORF">C4520_15995</name>
</gene>
<dbReference type="PANTHER" id="PTHR24173:SF74">
    <property type="entry name" value="ANKYRIN REPEAT DOMAIN-CONTAINING PROTEIN 16"/>
    <property type="match status" value="1"/>
</dbReference>
<protein>
    <submittedName>
        <fullName evidence="5">Ankyrin repeat domain-containing protein</fullName>
    </submittedName>
</protein>
<evidence type="ECO:0000256" key="2">
    <source>
        <dbReference type="ARBA" id="ARBA00023043"/>
    </source>
</evidence>
<dbReference type="PROSITE" id="PS50088">
    <property type="entry name" value="ANK_REPEAT"/>
    <property type="match status" value="5"/>
</dbReference>
<feature type="transmembrane region" description="Helical" evidence="4">
    <location>
        <begin position="51"/>
        <end position="77"/>
    </location>
</feature>
<keyword evidence="1" id="KW-0677">Repeat</keyword>
<evidence type="ECO:0000313" key="6">
    <source>
        <dbReference type="Proteomes" id="UP000265882"/>
    </source>
</evidence>
<dbReference type="EMBL" id="QZKU01000113">
    <property type="protein sequence ID" value="RJP17628.1"/>
    <property type="molecule type" value="Genomic_DNA"/>
</dbReference>
<evidence type="ECO:0000313" key="5">
    <source>
        <dbReference type="EMBL" id="RJP17628.1"/>
    </source>
</evidence>
<dbReference type="Pfam" id="PF12796">
    <property type="entry name" value="Ank_2"/>
    <property type="match status" value="3"/>
</dbReference>
<keyword evidence="4" id="KW-0472">Membrane</keyword>
<dbReference type="InterPro" id="IPR002110">
    <property type="entry name" value="Ankyrin_rpt"/>
</dbReference>
<name>A0A3A4N781_ABYX5</name>
<dbReference type="AlphaFoldDB" id="A0A3A4N781"/>
<proteinExistence type="predicted"/>